<organism evidence="1 2">
    <name type="scientific">Periplaneta americana</name>
    <name type="common">American cockroach</name>
    <name type="synonym">Blatta americana</name>
    <dbReference type="NCBI Taxonomy" id="6978"/>
    <lineage>
        <taxon>Eukaryota</taxon>
        <taxon>Metazoa</taxon>
        <taxon>Ecdysozoa</taxon>
        <taxon>Arthropoda</taxon>
        <taxon>Hexapoda</taxon>
        <taxon>Insecta</taxon>
        <taxon>Pterygota</taxon>
        <taxon>Neoptera</taxon>
        <taxon>Polyneoptera</taxon>
        <taxon>Dictyoptera</taxon>
        <taxon>Blattodea</taxon>
        <taxon>Blattoidea</taxon>
        <taxon>Blattidae</taxon>
        <taxon>Blattinae</taxon>
        <taxon>Periplaneta</taxon>
    </lineage>
</organism>
<evidence type="ECO:0000313" key="2">
    <source>
        <dbReference type="Proteomes" id="UP001148838"/>
    </source>
</evidence>
<evidence type="ECO:0000313" key="1">
    <source>
        <dbReference type="EMBL" id="KAJ4438540.1"/>
    </source>
</evidence>
<comment type="caution">
    <text evidence="1">The sequence shown here is derived from an EMBL/GenBank/DDBJ whole genome shotgun (WGS) entry which is preliminary data.</text>
</comment>
<dbReference type="EMBL" id="JAJSOF020000019">
    <property type="protein sequence ID" value="KAJ4438540.1"/>
    <property type="molecule type" value="Genomic_DNA"/>
</dbReference>
<reference evidence="1 2" key="1">
    <citation type="journal article" date="2022" name="Allergy">
        <title>Genome assembly and annotation of Periplaneta americana reveal a comprehensive cockroach allergen profile.</title>
        <authorList>
            <person name="Wang L."/>
            <person name="Xiong Q."/>
            <person name="Saelim N."/>
            <person name="Wang L."/>
            <person name="Nong W."/>
            <person name="Wan A.T."/>
            <person name="Shi M."/>
            <person name="Liu X."/>
            <person name="Cao Q."/>
            <person name="Hui J.H.L."/>
            <person name="Sookrung N."/>
            <person name="Leung T.F."/>
            <person name="Tungtrongchitr A."/>
            <person name="Tsui S.K.W."/>
        </authorList>
    </citation>
    <scope>NUCLEOTIDE SEQUENCE [LARGE SCALE GENOMIC DNA]</scope>
    <source>
        <strain evidence="1">PWHHKU_190912</strain>
    </source>
</reference>
<keyword evidence="2" id="KW-1185">Reference proteome</keyword>
<protein>
    <submittedName>
        <fullName evidence="1">Uncharacterized protein</fullName>
    </submittedName>
</protein>
<name>A0ABQ8SYK7_PERAM</name>
<proteinExistence type="predicted"/>
<sequence>MACLCEGGNEPPGSLKAKKYTGRQIPKEATLRKNYVQHAYEKCLREVKCKLQNEEIWVSVDERMDTVGHHVANVVVVALSAECCCRPYLLMSEGCGLPLNLEPVDMWSFVAGGGAINAQWDLYWSRGSLWDRG</sequence>
<accession>A0ABQ8SYK7</accession>
<gene>
    <name evidence="1" type="ORF">ANN_14487</name>
</gene>
<dbReference type="Proteomes" id="UP001148838">
    <property type="component" value="Unassembled WGS sequence"/>
</dbReference>